<accession>A0ABX2UR34</accession>
<dbReference type="InterPro" id="IPR027463">
    <property type="entry name" value="AcrB_DN_DC_subdom"/>
</dbReference>
<dbReference type="PANTHER" id="PTHR32063:SF34">
    <property type="entry name" value="MULTIDRUG RESISTANCE PROTEIN MDTC"/>
    <property type="match status" value="1"/>
</dbReference>
<keyword evidence="1" id="KW-0813">Transport</keyword>
<dbReference type="SUPFAM" id="SSF82714">
    <property type="entry name" value="Multidrug efflux transporter AcrB TolC docking domain, DN and DC subdomains"/>
    <property type="match status" value="2"/>
</dbReference>
<dbReference type="Pfam" id="PF00873">
    <property type="entry name" value="ACR_tran"/>
    <property type="match status" value="2"/>
</dbReference>
<feature type="transmembrane region" description="Helical" evidence="7">
    <location>
        <begin position="1026"/>
        <end position="1045"/>
    </location>
</feature>
<protein>
    <submittedName>
        <fullName evidence="8">Nodulation protein</fullName>
    </submittedName>
</protein>
<keyword evidence="9" id="KW-1185">Reference proteome</keyword>
<sequence length="1103" mass="117018">MNLSRPFISRPVATTLLAIGIALSGVFAFTKLPVAPLPQVDFPTISVQATLPGASPDTVATSVASPLERHLGSIADVTEMTSSSSVGSTRITMQFGLNRDIDGAARDVQAAINAARADLPASLRSNPTYHKVNPADAPILILALTSKTLTAGQLYDSAATVLQQSLSQVDGVGEVDVSGSANPAVRVELEPNALSHYGIGLEDVRAALASANANSPKGSIEFGPNRVQIYTNDQASKASQYKDLVIAYRNGAAVKLSDVAEVVDSVEDLRNLGLFNGKRSVLVILYRQPGANIIDTIDRVMAMLPQLHASLPADVDIAPAADRSTTIRASLKDTERTLMIAVALVVMVVFLFLRNWRATLIPSVAVPISIIGTFGAMYLLGFSIDNLSLMALTIATGFVVDDAIVVLENISRHIENGVPRMKAAFLGAREVGFTVLSISISLVAVFLPILLMGGIVGRLFREFALTLSLAIGVSLIVSLTLTPMMCSRLLREPHEKEEDSRFGRWLERGFNSMQSGYERTLGWALRHPLLIVTILLLTIVLNVALYIIVPKGFFPQQDTGRLIGGIQADQATSFQAMKGKFAQMMEIVGKNPAVDSVAGFTGGRQTNSGFMFVSLKPKSQRKLSADQVIQQLREPLGDVAGARTFLQAVQDIRVGGRQSNAQYQFTLLADSTPDLYLWGPRLTEALQARPEIADVNSDQQQGGLEAMVTIDRATASRLGIKPAQIDNTLYDAFGQRQVSTIYNPLNQYHVVMEVAPKYWQSPDMLKQIYVSTSGGSASGAQTTNAPAGTVTSKALTASTSAAAGGTAGTSASSAASIAADSARNQAINSIAASGKSSASSGAAVSTSKETMVPLSAIASFGPGNTPLSVNHQSQFVASTISFNLPPGVSLSTATQAIYDTMAQIGVPGTIHGSFQGTAQAFQQSMSDQPILILAALAAVYIVLGMLYESYIHPLTILSTLPSAGVGALLALLLFKTEFSIIALIGVILLIGIVKKNAIMMVDFAIEASRQGLSSRDAIYQACLLRFRPIMMTTCAALLGALPLAFGSGEGAELRAPLGIAIVGGLIVSQMLTLYTTPVVYLYMDRIRVRWESRKARRTGIAPS</sequence>
<feature type="transmembrane region" description="Helical" evidence="7">
    <location>
        <begin position="360"/>
        <end position="381"/>
    </location>
</feature>
<dbReference type="Proteomes" id="UP000077961">
    <property type="component" value="Unassembled WGS sequence"/>
</dbReference>
<evidence type="ECO:0000313" key="8">
    <source>
        <dbReference type="EMBL" id="OAJ56149.1"/>
    </source>
</evidence>
<dbReference type="Gene3D" id="3.30.70.1320">
    <property type="entry name" value="Multidrug efflux transporter AcrB pore domain like"/>
    <property type="match status" value="1"/>
</dbReference>
<proteinExistence type="predicted"/>
<gene>
    <name evidence="8" type="ORF">A6V36_06360</name>
</gene>
<feature type="transmembrane region" description="Helical" evidence="7">
    <location>
        <begin position="930"/>
        <end position="947"/>
    </location>
</feature>
<feature type="transmembrane region" description="Helical" evidence="7">
    <location>
        <begin position="337"/>
        <end position="353"/>
    </location>
</feature>
<feature type="transmembrane region" description="Helical" evidence="7">
    <location>
        <begin position="463"/>
        <end position="481"/>
    </location>
</feature>
<evidence type="ECO:0000256" key="2">
    <source>
        <dbReference type="ARBA" id="ARBA00022475"/>
    </source>
</evidence>
<feature type="transmembrane region" description="Helical" evidence="7">
    <location>
        <begin position="1057"/>
        <end position="1083"/>
    </location>
</feature>
<dbReference type="RefSeq" id="WP_064269654.1">
    <property type="nucleotide sequence ID" value="NZ_LXJZ01000187.1"/>
</dbReference>
<keyword evidence="3" id="KW-0997">Cell inner membrane</keyword>
<feature type="transmembrane region" description="Helical" evidence="7">
    <location>
        <begin position="529"/>
        <end position="549"/>
    </location>
</feature>
<dbReference type="PRINTS" id="PR00702">
    <property type="entry name" value="ACRIFLAVINRP"/>
</dbReference>
<dbReference type="SUPFAM" id="SSF82693">
    <property type="entry name" value="Multidrug efflux transporter AcrB pore domain, PN1, PN2, PC1 and PC2 subdomains"/>
    <property type="match status" value="4"/>
</dbReference>
<keyword evidence="2" id="KW-1003">Cell membrane</keyword>
<feature type="transmembrane region" description="Helical" evidence="7">
    <location>
        <begin position="980"/>
        <end position="1005"/>
    </location>
</feature>
<keyword evidence="4 7" id="KW-0812">Transmembrane</keyword>
<dbReference type="Gene3D" id="3.30.2090.10">
    <property type="entry name" value="Multidrug efflux transporter AcrB TolC docking domain, DN and DC subdomains"/>
    <property type="match status" value="3"/>
</dbReference>
<dbReference type="Gene3D" id="3.30.70.1430">
    <property type="entry name" value="Multidrug efflux transporter AcrB pore domain"/>
    <property type="match status" value="2"/>
</dbReference>
<evidence type="ECO:0000313" key="9">
    <source>
        <dbReference type="Proteomes" id="UP000077961"/>
    </source>
</evidence>
<dbReference type="SUPFAM" id="SSF82866">
    <property type="entry name" value="Multidrug efflux transporter AcrB transmembrane domain"/>
    <property type="match status" value="2"/>
</dbReference>
<name>A0ABX2UR34_9BURK</name>
<organism evidence="8 9">
    <name type="scientific">Paraburkholderia ginsengiterrae</name>
    <dbReference type="NCBI Taxonomy" id="1462993"/>
    <lineage>
        <taxon>Bacteria</taxon>
        <taxon>Pseudomonadati</taxon>
        <taxon>Pseudomonadota</taxon>
        <taxon>Betaproteobacteria</taxon>
        <taxon>Burkholderiales</taxon>
        <taxon>Burkholderiaceae</taxon>
        <taxon>Paraburkholderia</taxon>
    </lineage>
</organism>
<evidence type="ECO:0000256" key="1">
    <source>
        <dbReference type="ARBA" id="ARBA00022448"/>
    </source>
</evidence>
<dbReference type="EMBL" id="LXJZ01000187">
    <property type="protein sequence ID" value="OAJ56149.1"/>
    <property type="molecule type" value="Genomic_DNA"/>
</dbReference>
<dbReference type="PANTHER" id="PTHR32063">
    <property type="match status" value="1"/>
</dbReference>
<dbReference type="Gene3D" id="1.20.1640.10">
    <property type="entry name" value="Multidrug efflux transporter AcrB transmembrane domain"/>
    <property type="match status" value="3"/>
</dbReference>
<evidence type="ECO:0000256" key="6">
    <source>
        <dbReference type="ARBA" id="ARBA00023136"/>
    </source>
</evidence>
<dbReference type="Gene3D" id="3.30.70.1440">
    <property type="entry name" value="Multidrug efflux transporter AcrB pore domain"/>
    <property type="match status" value="2"/>
</dbReference>
<keyword evidence="5 7" id="KW-1133">Transmembrane helix</keyword>
<reference evidence="8 9" key="1">
    <citation type="submission" date="2016-04" db="EMBL/GenBank/DDBJ databases">
        <title>Reclassification of Paraburkholderia panaciterrae (Farh et al. 2015) Dobritsa &amp; Samadpour 2016 as a later homotypic synonym of Paraburkholderia ginsengiterrae (Farh et al. 2015) Dobritsa &amp; Samadpour 2016.</title>
        <authorList>
            <person name="Dobritsa A.P."/>
            <person name="Kutumbaka K."/>
            <person name="Samadpour M."/>
        </authorList>
    </citation>
    <scope>NUCLEOTIDE SEQUENCE [LARGE SCALE GENOMIC DNA]</scope>
    <source>
        <strain evidence="8 9">DCY85-1</strain>
    </source>
</reference>
<evidence type="ECO:0000256" key="7">
    <source>
        <dbReference type="SAM" id="Phobius"/>
    </source>
</evidence>
<comment type="caution">
    <text evidence="8">The sequence shown here is derived from an EMBL/GenBank/DDBJ whole genome shotgun (WGS) entry which is preliminary data.</text>
</comment>
<evidence type="ECO:0000256" key="4">
    <source>
        <dbReference type="ARBA" id="ARBA00022692"/>
    </source>
</evidence>
<feature type="transmembrane region" description="Helical" evidence="7">
    <location>
        <begin position="431"/>
        <end position="451"/>
    </location>
</feature>
<evidence type="ECO:0000256" key="5">
    <source>
        <dbReference type="ARBA" id="ARBA00022989"/>
    </source>
</evidence>
<dbReference type="InterPro" id="IPR001036">
    <property type="entry name" value="Acrflvin-R"/>
</dbReference>
<keyword evidence="6 7" id="KW-0472">Membrane</keyword>
<evidence type="ECO:0000256" key="3">
    <source>
        <dbReference type="ARBA" id="ARBA00022519"/>
    </source>
</evidence>